<gene>
    <name evidence="1" type="ORF">3S1_11</name>
</gene>
<evidence type="ECO:0008006" key="2">
    <source>
        <dbReference type="Google" id="ProtNLM"/>
    </source>
</evidence>
<reference evidence="1" key="1">
    <citation type="submission" date="2017-06" db="EMBL/GenBank/DDBJ databases">
        <title>Novel phages from South African skin metaviromes.</title>
        <authorList>
            <person name="van Zyl L.J."/>
            <person name="Abrahams Y."/>
            <person name="Stander E.A."/>
            <person name="Kirby B.M."/>
            <person name="Clavaud C."/>
            <person name="Farcet C."/>
            <person name="Breton L."/>
            <person name="Trindade M.I."/>
        </authorList>
    </citation>
    <scope>NUCLEOTIDE SEQUENCE</scope>
</reference>
<protein>
    <recommendedName>
        <fullName evidence="2">RinB</fullName>
    </recommendedName>
</protein>
<dbReference type="InterPro" id="IPR009300">
    <property type="entry name" value="Transcription_activator_RinB"/>
</dbReference>
<organism evidence="1">
    <name type="scientific">uncultured Caudovirales phage</name>
    <dbReference type="NCBI Taxonomy" id="2100421"/>
    <lineage>
        <taxon>Viruses</taxon>
        <taxon>Duplodnaviria</taxon>
        <taxon>Heunggongvirae</taxon>
        <taxon>Uroviricota</taxon>
        <taxon>Caudoviricetes</taxon>
        <taxon>Peduoviridae</taxon>
        <taxon>Maltschvirus</taxon>
        <taxon>Maltschvirus maltsch</taxon>
    </lineage>
</organism>
<dbReference type="Pfam" id="PF06116">
    <property type="entry name" value="RinB"/>
    <property type="match status" value="1"/>
</dbReference>
<evidence type="ECO:0000313" key="1">
    <source>
        <dbReference type="EMBL" id="ASN71646.1"/>
    </source>
</evidence>
<dbReference type="EMBL" id="MF417930">
    <property type="protein sequence ID" value="ASN71646.1"/>
    <property type="molecule type" value="Genomic_DNA"/>
</dbReference>
<proteinExistence type="predicted"/>
<dbReference type="NCBIfam" id="NF047427">
    <property type="entry name" value="phage_activ_RinB"/>
    <property type="match status" value="1"/>
</dbReference>
<dbReference type="GO" id="GO:0006355">
    <property type="term" value="P:regulation of DNA-templated transcription"/>
    <property type="evidence" value="ECO:0007669"/>
    <property type="project" value="InterPro"/>
</dbReference>
<accession>A0A2H4JFC6</accession>
<sequence>MIKKLIKIWFTIAMYELGKWIGRELYYKLTANDEVEVPKDFYHKNDQIDIEKLYTKGR</sequence>
<name>A0A2H4JFC6_9CAUD</name>